<dbReference type="EMBL" id="WKNE01000112">
    <property type="protein sequence ID" value="MRZ57605.1"/>
    <property type="molecule type" value="Genomic_DNA"/>
</dbReference>
<reference evidence="2 3" key="1">
    <citation type="journal article" date="2019" name="Nat. Med.">
        <title>A library of human gut bacterial isolates paired with longitudinal multiomics data enables mechanistic microbiome research.</title>
        <authorList>
            <person name="Poyet M."/>
            <person name="Groussin M."/>
            <person name="Gibbons S.M."/>
            <person name="Avila-Pacheco J."/>
            <person name="Jiang X."/>
            <person name="Kearney S.M."/>
            <person name="Perrotta A.R."/>
            <person name="Berdy B."/>
            <person name="Zhao S."/>
            <person name="Lieberman T.D."/>
            <person name="Swanson P.K."/>
            <person name="Smith M."/>
            <person name="Roesemann S."/>
            <person name="Alexander J.E."/>
            <person name="Rich S.A."/>
            <person name="Livny J."/>
            <person name="Vlamakis H."/>
            <person name="Clish C."/>
            <person name="Bullock K."/>
            <person name="Deik A."/>
            <person name="Scott J."/>
            <person name="Pierce K.A."/>
            <person name="Xavier R.J."/>
            <person name="Alm E.J."/>
        </authorList>
    </citation>
    <scope>NUCLEOTIDE SEQUENCE [LARGE SCALE GENOMIC DNA]</scope>
    <source>
        <strain evidence="2 3">BIOML-A2</strain>
    </source>
</reference>
<feature type="non-terminal residue" evidence="2">
    <location>
        <position position="77"/>
    </location>
</feature>
<dbReference type="InterPro" id="IPR041607">
    <property type="entry name" value="HU-HIG"/>
</dbReference>
<proteinExistence type="predicted"/>
<dbReference type="Pfam" id="PF18291">
    <property type="entry name" value="HU-HIG"/>
    <property type="match status" value="1"/>
</dbReference>
<organism evidence="2 3">
    <name type="scientific">Parabacteroides distasonis</name>
    <dbReference type="NCBI Taxonomy" id="823"/>
    <lineage>
        <taxon>Bacteria</taxon>
        <taxon>Pseudomonadati</taxon>
        <taxon>Bacteroidota</taxon>
        <taxon>Bacteroidia</taxon>
        <taxon>Bacteroidales</taxon>
        <taxon>Tannerellaceae</taxon>
        <taxon>Parabacteroides</taxon>
    </lineage>
</organism>
<evidence type="ECO:0000259" key="1">
    <source>
        <dbReference type="Pfam" id="PF18291"/>
    </source>
</evidence>
<dbReference type="AlphaFoldDB" id="A0A7K0I687"/>
<feature type="domain" description="HU" evidence="1">
    <location>
        <begin position="1"/>
        <end position="77"/>
    </location>
</feature>
<sequence>MALQFHLVQRKNLSKNVEVGKEKLYYAQTRATGTCSFDELCEIVAESSTASSGDVKVVIDRVIKFLLLFLARGEVVQ</sequence>
<comment type="caution">
    <text evidence="2">The sequence shown here is derived from an EMBL/GenBank/DDBJ whole genome shotgun (WGS) entry which is preliminary data.</text>
</comment>
<dbReference type="Proteomes" id="UP000432516">
    <property type="component" value="Unassembled WGS sequence"/>
</dbReference>
<gene>
    <name evidence="2" type="ORF">GKD68_23300</name>
</gene>
<accession>A0A7K0I687</accession>
<evidence type="ECO:0000313" key="3">
    <source>
        <dbReference type="Proteomes" id="UP000432516"/>
    </source>
</evidence>
<evidence type="ECO:0000313" key="2">
    <source>
        <dbReference type="EMBL" id="MRZ57605.1"/>
    </source>
</evidence>
<protein>
    <recommendedName>
        <fullName evidence="1">HU domain-containing protein</fullName>
    </recommendedName>
</protein>
<name>A0A7K0I687_PARDI</name>